<dbReference type="PROSITE" id="PS51186">
    <property type="entry name" value="GNAT"/>
    <property type="match status" value="1"/>
</dbReference>
<evidence type="ECO:0000313" key="2">
    <source>
        <dbReference type="EMBL" id="MET3110572.1"/>
    </source>
</evidence>
<organism evidence="2 3">
    <name type="scientific">Salinicoccus halitifaciens</name>
    <dbReference type="NCBI Taxonomy" id="1073415"/>
    <lineage>
        <taxon>Bacteria</taxon>
        <taxon>Bacillati</taxon>
        <taxon>Bacillota</taxon>
        <taxon>Bacilli</taxon>
        <taxon>Bacillales</taxon>
        <taxon>Staphylococcaceae</taxon>
        <taxon>Salinicoccus</taxon>
    </lineage>
</organism>
<dbReference type="SUPFAM" id="SSF55729">
    <property type="entry name" value="Acyl-CoA N-acyltransferases (Nat)"/>
    <property type="match status" value="1"/>
</dbReference>
<dbReference type="PANTHER" id="PTHR41700">
    <property type="entry name" value="GCN5-RELATED N-ACETYLTRANSFERASE"/>
    <property type="match status" value="1"/>
</dbReference>
<dbReference type="InterPro" id="IPR038764">
    <property type="entry name" value="GNAT_N_AcTrfase_prd"/>
</dbReference>
<dbReference type="Gene3D" id="3.40.630.30">
    <property type="match status" value="1"/>
</dbReference>
<accession>A0ABV2E820</accession>
<reference evidence="2 3" key="1">
    <citation type="submission" date="2024-05" db="EMBL/GenBank/DDBJ databases">
        <title>Genomic Encyclopedia of Type Strains, Phase IV (KMG-IV): sequencing the most valuable type-strain genomes for metagenomic binning, comparative biology and taxonomic classification.</title>
        <authorList>
            <person name="Goeker M."/>
        </authorList>
    </citation>
    <scope>NUCLEOTIDE SEQUENCE [LARGE SCALE GENOMIC DNA]</scope>
    <source>
        <strain evidence="2 3">DSM 25286</strain>
    </source>
</reference>
<gene>
    <name evidence="2" type="ORF">ABHD89_000974</name>
</gene>
<name>A0ABV2E820_9STAP</name>
<dbReference type="EMBL" id="JBDZDV010000002">
    <property type="protein sequence ID" value="MET3110572.1"/>
    <property type="molecule type" value="Genomic_DNA"/>
</dbReference>
<dbReference type="Pfam" id="PF00583">
    <property type="entry name" value="Acetyltransf_1"/>
    <property type="match status" value="1"/>
</dbReference>
<dbReference type="Proteomes" id="UP001549019">
    <property type="component" value="Unassembled WGS sequence"/>
</dbReference>
<keyword evidence="3" id="KW-1185">Reference proteome</keyword>
<feature type="domain" description="N-acetyltransferase" evidence="1">
    <location>
        <begin position="2"/>
        <end position="145"/>
    </location>
</feature>
<dbReference type="RefSeq" id="WP_230821462.1">
    <property type="nucleotide sequence ID" value="NZ_JAJNCU010000003.1"/>
</dbReference>
<sequence>MAVIEELKTMDELAMVQDIEQQIWEQVPVPLHQTYTAVKNGGIMLGAFEGGDIVGFSYGFAGFRDERTFLCSHMLGIRPAHRSRKIGEQLKWRQREIAIAKGYDLIRWTFDPLETRNAYLNLTKLNGICNTYIENCYGEMKDGINKGLPSDRFEVDWHLDSPHVKERQIQAPDDAVPLNAVGRNGSGLPVYIEGEAGGLDAPAYMLAVPKDFQQLKAEDPELALDWRMKTREKFGSLFAAGYSAVHLRPYEFHAEYTFVKTDDLKLGVV</sequence>
<dbReference type="InterPro" id="IPR000182">
    <property type="entry name" value="GNAT_dom"/>
</dbReference>
<evidence type="ECO:0000259" key="1">
    <source>
        <dbReference type="PROSITE" id="PS51186"/>
    </source>
</evidence>
<comment type="caution">
    <text evidence="2">The sequence shown here is derived from an EMBL/GenBank/DDBJ whole genome shotgun (WGS) entry which is preliminary data.</text>
</comment>
<proteinExistence type="predicted"/>
<protein>
    <submittedName>
        <fullName evidence="2">GNAT superfamily acetyltransferase</fullName>
    </submittedName>
</protein>
<evidence type="ECO:0000313" key="3">
    <source>
        <dbReference type="Proteomes" id="UP001549019"/>
    </source>
</evidence>
<dbReference type="PANTHER" id="PTHR41700:SF1">
    <property type="entry name" value="N-ACETYLTRANSFERASE DOMAIN-CONTAINING PROTEIN"/>
    <property type="match status" value="1"/>
</dbReference>
<dbReference type="InterPro" id="IPR016181">
    <property type="entry name" value="Acyl_CoA_acyltransferase"/>
</dbReference>